<gene>
    <name evidence="1" type="ORF">EGYM00392_LOCUS8760</name>
</gene>
<reference evidence="1" key="1">
    <citation type="submission" date="2021-01" db="EMBL/GenBank/DDBJ databases">
        <authorList>
            <person name="Corre E."/>
            <person name="Pelletier E."/>
            <person name="Niang G."/>
            <person name="Scheremetjew M."/>
            <person name="Finn R."/>
            <person name="Kale V."/>
            <person name="Holt S."/>
            <person name="Cochrane G."/>
            <person name="Meng A."/>
            <person name="Brown T."/>
            <person name="Cohen L."/>
        </authorList>
    </citation>
    <scope>NUCLEOTIDE SEQUENCE</scope>
    <source>
        <strain evidence="1">NIES-381</strain>
    </source>
</reference>
<protein>
    <submittedName>
        <fullName evidence="1">Uncharacterized protein</fullName>
    </submittedName>
</protein>
<name>A0A7S1I1K6_9EUGL</name>
<sequence length="157" mass="16767">MYGPRSSALALDVADGVIDGKYYASPIVSTNYQPMVAASSQRAALALDAAVIDGNYFGAHVGVAAGPSARRVVLRIGIREPNRGVFDGMVVKAAAENKFTTHVRSSSLLLNGVAVECYHFNPFCPSSVSVPGCFVLTLFKPIFTCPLRHFLMQAWGD</sequence>
<proteinExistence type="predicted"/>
<accession>A0A7S1I1K6</accession>
<dbReference type="AlphaFoldDB" id="A0A7S1I1K6"/>
<evidence type="ECO:0000313" key="1">
    <source>
        <dbReference type="EMBL" id="CAD8997694.1"/>
    </source>
</evidence>
<organism evidence="1">
    <name type="scientific">Eutreptiella gymnastica</name>
    <dbReference type="NCBI Taxonomy" id="73025"/>
    <lineage>
        <taxon>Eukaryota</taxon>
        <taxon>Discoba</taxon>
        <taxon>Euglenozoa</taxon>
        <taxon>Euglenida</taxon>
        <taxon>Spirocuta</taxon>
        <taxon>Euglenophyceae</taxon>
        <taxon>Eutreptiales</taxon>
        <taxon>Eutreptiaceae</taxon>
        <taxon>Eutreptiella</taxon>
    </lineage>
</organism>
<dbReference type="EMBL" id="HBGA01022854">
    <property type="protein sequence ID" value="CAD8997694.1"/>
    <property type="molecule type" value="Transcribed_RNA"/>
</dbReference>